<protein>
    <submittedName>
        <fullName evidence="3">Twitching motility protein PilT</fullName>
    </submittedName>
</protein>
<evidence type="ECO:0000313" key="2">
    <source>
        <dbReference type="EMBL" id="ASJ12747.1"/>
    </source>
</evidence>
<dbReference type="GeneID" id="33334268"/>
<dbReference type="AlphaFoldDB" id="A0A0Q2M2T8"/>
<reference evidence="3 5" key="1">
    <citation type="submission" date="2015-08" db="EMBL/GenBank/DDBJ databases">
        <title>Thermococcus thioreducens DSM 14981 genome sequencing.</title>
        <authorList>
            <person name="Hong S.-J."/>
            <person name="Kim M.-C."/>
            <person name="Shin J.-H."/>
        </authorList>
    </citation>
    <scope>NUCLEOTIDE SEQUENCE [LARGE SCALE GENOMIC DNA]</scope>
    <source>
        <strain evidence="3 5">DSM 14981</strain>
    </source>
</reference>
<evidence type="ECO:0000259" key="1">
    <source>
        <dbReference type="SMART" id="SM00670"/>
    </source>
</evidence>
<gene>
    <name evidence="2" type="ORF">A3L14_07550</name>
    <name evidence="3" type="ORF">AMR53_06305</name>
    <name evidence="4" type="ORF">SAMN05216170_0439</name>
</gene>
<organism evidence="3 5">
    <name type="scientific">Thermococcus thioreducens</name>
    <dbReference type="NCBI Taxonomy" id="277988"/>
    <lineage>
        <taxon>Archaea</taxon>
        <taxon>Methanobacteriati</taxon>
        <taxon>Methanobacteriota</taxon>
        <taxon>Thermococci</taxon>
        <taxon>Thermococcales</taxon>
        <taxon>Thermococcaceae</taxon>
        <taxon>Thermococcus</taxon>
    </lineage>
</organism>
<dbReference type="CDD" id="cd09854">
    <property type="entry name" value="PIN_VapC-like"/>
    <property type="match status" value="1"/>
</dbReference>
<name>A0A0Q2M2T8_9EURY</name>
<evidence type="ECO:0000313" key="5">
    <source>
        <dbReference type="Proteomes" id="UP000051862"/>
    </source>
</evidence>
<dbReference type="InterPro" id="IPR029060">
    <property type="entry name" value="PIN-like_dom_sf"/>
</dbReference>
<proteinExistence type="predicted"/>
<dbReference type="Pfam" id="PF01850">
    <property type="entry name" value="PIN"/>
    <property type="match status" value="1"/>
</dbReference>
<dbReference type="EMBL" id="FOIW01000001">
    <property type="protein sequence ID" value="SEV85814.1"/>
    <property type="molecule type" value="Genomic_DNA"/>
</dbReference>
<dbReference type="SUPFAM" id="SSF88723">
    <property type="entry name" value="PIN domain-like"/>
    <property type="match status" value="1"/>
</dbReference>
<dbReference type="OrthoDB" id="40200at2157"/>
<sequence>MKLFIDTNLFVYLNSRIPEEIADKLDEFYANLTQNHELYTDVLVLDELIHVSRRKYGIAQGDTIEFIDDIILPAVRVLPLTFQDYLTAKGIIRQYNLRPSDALHVAVIENNGLQTIVSEDEDFDVLPLKRLWLGG</sequence>
<accession>A0A0Q2M2T8</accession>
<evidence type="ECO:0000313" key="4">
    <source>
        <dbReference type="EMBL" id="SEV85814.1"/>
    </source>
</evidence>
<reference evidence="4 6" key="3">
    <citation type="submission" date="2016-10" db="EMBL/GenBank/DDBJ databases">
        <authorList>
            <person name="de Groot N.N."/>
        </authorList>
    </citation>
    <scope>NUCLEOTIDE SEQUENCE [LARGE SCALE GENOMIC DNA]</scope>
    <source>
        <strain evidence="4 6">OGL-20</strain>
    </source>
</reference>
<evidence type="ECO:0000313" key="6">
    <source>
        <dbReference type="Proteomes" id="UP000182125"/>
    </source>
</evidence>
<dbReference type="STRING" id="277988.SAMN05216170_0439"/>
<keyword evidence="7" id="KW-1185">Reference proteome</keyword>
<dbReference type="SMART" id="SM00670">
    <property type="entry name" value="PINc"/>
    <property type="match status" value="1"/>
</dbReference>
<dbReference type="EMBL" id="CP015105">
    <property type="protein sequence ID" value="ASJ12747.1"/>
    <property type="molecule type" value="Genomic_DNA"/>
</dbReference>
<reference evidence="2 7" key="2">
    <citation type="submission" date="2016-04" db="EMBL/GenBank/DDBJ databases">
        <title>Complete genome sequence of Thermococcus thioreducens type strain OGL-20P.</title>
        <authorList>
            <person name="Oger P.M."/>
        </authorList>
    </citation>
    <scope>NUCLEOTIDE SEQUENCE [LARGE SCALE GENOMIC DNA]</scope>
    <source>
        <strain evidence="2 7">OGL-20P</strain>
    </source>
</reference>
<dbReference type="Proteomes" id="UP000250136">
    <property type="component" value="Chromosome"/>
</dbReference>
<feature type="domain" description="PIN" evidence="1">
    <location>
        <begin position="1"/>
        <end position="125"/>
    </location>
</feature>
<dbReference type="KEGG" id="ttd:A3L14_07550"/>
<dbReference type="EMBL" id="LIXN01000009">
    <property type="protein sequence ID" value="KQH82218.1"/>
    <property type="molecule type" value="Genomic_DNA"/>
</dbReference>
<evidence type="ECO:0000313" key="3">
    <source>
        <dbReference type="EMBL" id="KQH82218.1"/>
    </source>
</evidence>
<dbReference type="Proteomes" id="UP000051862">
    <property type="component" value="Unassembled WGS sequence"/>
</dbReference>
<dbReference type="Proteomes" id="UP000182125">
    <property type="component" value="Unassembled WGS sequence"/>
</dbReference>
<dbReference type="PATRIC" id="fig|277988.4.peg.1320"/>
<dbReference type="PANTHER" id="PTHR38826:SF5">
    <property type="entry name" value="RIBONUCLEASE VAPC13"/>
    <property type="match status" value="1"/>
</dbReference>
<dbReference type="RefSeq" id="WP_055429448.1">
    <property type="nucleotide sequence ID" value="NZ_CP015105.1"/>
</dbReference>
<dbReference type="PANTHER" id="PTHR38826">
    <property type="entry name" value="RIBONUCLEASE VAPC13"/>
    <property type="match status" value="1"/>
</dbReference>
<evidence type="ECO:0000313" key="7">
    <source>
        <dbReference type="Proteomes" id="UP000250136"/>
    </source>
</evidence>
<dbReference type="InterPro" id="IPR052106">
    <property type="entry name" value="PINc/VapC_TA"/>
</dbReference>
<dbReference type="InterPro" id="IPR002716">
    <property type="entry name" value="PIN_dom"/>
</dbReference>
<dbReference type="Gene3D" id="3.40.50.1010">
    <property type="entry name" value="5'-nuclease"/>
    <property type="match status" value="1"/>
</dbReference>